<evidence type="ECO:0000256" key="12">
    <source>
        <dbReference type="ARBA" id="ARBA00023136"/>
    </source>
</evidence>
<dbReference type="NCBIfam" id="TIGR00351">
    <property type="entry name" value="narI"/>
    <property type="match status" value="1"/>
</dbReference>
<evidence type="ECO:0000256" key="4">
    <source>
        <dbReference type="ARBA" id="ARBA00022617"/>
    </source>
</evidence>
<feature type="transmembrane region" description="Helical" evidence="13">
    <location>
        <begin position="53"/>
        <end position="75"/>
    </location>
</feature>
<comment type="caution">
    <text evidence="15">The sequence shown here is derived from an EMBL/GenBank/DDBJ whole genome shotgun (WGS) entry which is preliminary data.</text>
</comment>
<dbReference type="RefSeq" id="WP_386699619.1">
    <property type="nucleotide sequence ID" value="NZ_JBHSSL010000056.1"/>
</dbReference>
<evidence type="ECO:0000259" key="14">
    <source>
        <dbReference type="Pfam" id="PF02665"/>
    </source>
</evidence>
<evidence type="ECO:0000256" key="1">
    <source>
        <dbReference type="ARBA" id="ARBA00004651"/>
    </source>
</evidence>
<keyword evidence="10" id="KW-0408">Iron</keyword>
<dbReference type="InterPro" id="IPR036197">
    <property type="entry name" value="NarG-like_sf"/>
</dbReference>
<feature type="transmembrane region" description="Helical" evidence="13">
    <location>
        <begin position="168"/>
        <end position="187"/>
    </location>
</feature>
<dbReference type="InterPro" id="IPR003816">
    <property type="entry name" value="Nitrate_red_gam"/>
</dbReference>
<gene>
    <name evidence="15" type="primary">narI</name>
    <name evidence="15" type="ORF">ACFQGP_10010</name>
</gene>
<feature type="transmembrane region" description="Helical" evidence="13">
    <location>
        <begin position="95"/>
        <end position="115"/>
    </location>
</feature>
<sequence>MIASHPFQFFLWSIYPYLMLGSFVFGTIIRFAFFHPTVTAKSSELLEKKTLMIGSIMFHVGIIGVFFGHIIGVLIPKAWTDALGISDEFYHHIIAMPAGAFFGILATVGVYILCFRRFHDQRVFHASSTGDLVVIVAPDFNYRTSLAIWVRQIFMFHPDFRLMLQVPLMFKFHVIFGFMIFGAFPYTRLVHALALPWQYVSRRFIVYRRRPKI</sequence>
<keyword evidence="6" id="KW-0479">Metal-binding</keyword>
<comment type="subcellular location">
    <subcellularLocation>
        <location evidence="1">Cell membrane</location>
        <topology evidence="1">Multi-pass membrane protein</topology>
    </subcellularLocation>
</comment>
<dbReference type="Pfam" id="PF02665">
    <property type="entry name" value="Nitrate_red_gam"/>
    <property type="match status" value="2"/>
</dbReference>
<accession>A0ABW1RDG4</accession>
<organism evidence="15 16">
    <name type="scientific">Loigolactobacillus jiayinensis</name>
    <dbReference type="NCBI Taxonomy" id="2486016"/>
    <lineage>
        <taxon>Bacteria</taxon>
        <taxon>Bacillati</taxon>
        <taxon>Bacillota</taxon>
        <taxon>Bacilli</taxon>
        <taxon>Lactobacillales</taxon>
        <taxon>Lactobacillaceae</taxon>
        <taxon>Loigolactobacillus</taxon>
    </lineage>
</organism>
<keyword evidence="3" id="KW-1003">Cell membrane</keyword>
<evidence type="ECO:0000256" key="9">
    <source>
        <dbReference type="ARBA" id="ARBA00023002"/>
    </source>
</evidence>
<feature type="domain" description="NarG-like" evidence="14">
    <location>
        <begin position="139"/>
        <end position="210"/>
    </location>
</feature>
<evidence type="ECO:0000256" key="13">
    <source>
        <dbReference type="SAM" id="Phobius"/>
    </source>
</evidence>
<proteinExistence type="predicted"/>
<dbReference type="Gene3D" id="1.20.950.20">
    <property type="entry name" value="Transmembrane di-heme cytochromes, Chain C"/>
    <property type="match status" value="1"/>
</dbReference>
<evidence type="ECO:0000256" key="10">
    <source>
        <dbReference type="ARBA" id="ARBA00023004"/>
    </source>
</evidence>
<evidence type="ECO:0000256" key="6">
    <source>
        <dbReference type="ARBA" id="ARBA00022723"/>
    </source>
</evidence>
<keyword evidence="12 13" id="KW-0472">Membrane</keyword>
<dbReference type="PANTHER" id="PTHR30598:SF3">
    <property type="entry name" value="RESPIRATORY NITRATE REDUCTASE 1 GAMMA CHAIN"/>
    <property type="match status" value="1"/>
</dbReference>
<name>A0ABW1RDG4_9LACO</name>
<keyword evidence="8 13" id="KW-1133">Transmembrane helix</keyword>
<protein>
    <submittedName>
        <fullName evidence="15">Respiratory nitrate reductase subunit gamma</fullName>
    </submittedName>
</protein>
<feature type="domain" description="NarG-like" evidence="14">
    <location>
        <begin position="9"/>
        <end position="136"/>
    </location>
</feature>
<keyword evidence="7" id="KW-0249">Electron transport</keyword>
<keyword evidence="11" id="KW-0534">Nitrate assimilation</keyword>
<dbReference type="InterPro" id="IPR023234">
    <property type="entry name" value="NarG-like_domain"/>
</dbReference>
<feature type="transmembrane region" description="Helical" evidence="13">
    <location>
        <begin position="14"/>
        <end position="33"/>
    </location>
</feature>
<keyword evidence="2" id="KW-0813">Transport</keyword>
<evidence type="ECO:0000256" key="3">
    <source>
        <dbReference type="ARBA" id="ARBA00022475"/>
    </source>
</evidence>
<dbReference type="PANTHER" id="PTHR30598">
    <property type="entry name" value="NITRATE REDUCTASE PRIVATE CHAPERONE, REDOX ENZYME MATURATION PROTEIN REMP FAMILY"/>
    <property type="match status" value="1"/>
</dbReference>
<evidence type="ECO:0000313" key="16">
    <source>
        <dbReference type="Proteomes" id="UP001596289"/>
    </source>
</evidence>
<dbReference type="EMBL" id="JBHSSL010000056">
    <property type="protein sequence ID" value="MFC6170910.1"/>
    <property type="molecule type" value="Genomic_DNA"/>
</dbReference>
<dbReference type="InterPro" id="IPR051936">
    <property type="entry name" value="Heme-iron_electron_transfer"/>
</dbReference>
<evidence type="ECO:0000313" key="15">
    <source>
        <dbReference type="EMBL" id="MFC6170910.1"/>
    </source>
</evidence>
<keyword evidence="4" id="KW-0349">Heme</keyword>
<evidence type="ECO:0000256" key="8">
    <source>
        <dbReference type="ARBA" id="ARBA00022989"/>
    </source>
</evidence>
<keyword evidence="9" id="KW-0560">Oxidoreductase</keyword>
<evidence type="ECO:0000256" key="7">
    <source>
        <dbReference type="ARBA" id="ARBA00022982"/>
    </source>
</evidence>
<evidence type="ECO:0000256" key="11">
    <source>
        <dbReference type="ARBA" id="ARBA00023063"/>
    </source>
</evidence>
<dbReference type="SUPFAM" id="SSF103501">
    <property type="entry name" value="Respiratory nitrate reductase 1 gamma chain"/>
    <property type="match status" value="1"/>
</dbReference>
<dbReference type="Proteomes" id="UP001596289">
    <property type="component" value="Unassembled WGS sequence"/>
</dbReference>
<keyword evidence="16" id="KW-1185">Reference proteome</keyword>
<evidence type="ECO:0000256" key="5">
    <source>
        <dbReference type="ARBA" id="ARBA00022692"/>
    </source>
</evidence>
<reference evidence="16" key="1">
    <citation type="journal article" date="2019" name="Int. J. Syst. Evol. Microbiol.">
        <title>The Global Catalogue of Microorganisms (GCM) 10K type strain sequencing project: providing services to taxonomists for standard genome sequencing and annotation.</title>
        <authorList>
            <consortium name="The Broad Institute Genomics Platform"/>
            <consortium name="The Broad Institute Genome Sequencing Center for Infectious Disease"/>
            <person name="Wu L."/>
            <person name="Ma J."/>
        </authorList>
    </citation>
    <scope>NUCLEOTIDE SEQUENCE [LARGE SCALE GENOMIC DNA]</scope>
    <source>
        <strain evidence="16">CCM 8904</strain>
    </source>
</reference>
<keyword evidence="5 13" id="KW-0812">Transmembrane</keyword>
<evidence type="ECO:0000256" key="2">
    <source>
        <dbReference type="ARBA" id="ARBA00022448"/>
    </source>
</evidence>